<reference evidence="1 2" key="1">
    <citation type="submission" date="2010-12" db="EMBL/GenBank/DDBJ databases">
        <authorList>
            <person name="Muzny D."/>
            <person name="Qin X."/>
            <person name="Deng J."/>
            <person name="Jiang H."/>
            <person name="Liu Y."/>
            <person name="Qu J."/>
            <person name="Song X.-Z."/>
            <person name="Zhang L."/>
            <person name="Thornton R."/>
            <person name="Coyle M."/>
            <person name="Francisco L."/>
            <person name="Jackson L."/>
            <person name="Javaid M."/>
            <person name="Korchina V."/>
            <person name="Kovar C."/>
            <person name="Mata R."/>
            <person name="Mathew T."/>
            <person name="Ngo R."/>
            <person name="Nguyen L."/>
            <person name="Nguyen N."/>
            <person name="Okwuonu G."/>
            <person name="Ongeri F."/>
            <person name="Pham C."/>
            <person name="Simmons D."/>
            <person name="Wilczek-Boney K."/>
            <person name="Hale W."/>
            <person name="Jakkamsetti A."/>
            <person name="Pham P."/>
            <person name="Ruth R."/>
            <person name="San Lucas F."/>
            <person name="Warren J."/>
            <person name="Zhang J."/>
            <person name="Zhao Z."/>
            <person name="Zhou C."/>
            <person name="Zhu D."/>
            <person name="Lee S."/>
            <person name="Bess C."/>
            <person name="Blankenburg K."/>
            <person name="Forbes L."/>
            <person name="Fu Q."/>
            <person name="Gubbala S."/>
            <person name="Hirani K."/>
            <person name="Jayaseelan J.C."/>
            <person name="Lara F."/>
            <person name="Munidasa M."/>
            <person name="Palculict T."/>
            <person name="Patil S."/>
            <person name="Pu L.-L."/>
            <person name="Saada N."/>
            <person name="Tang L."/>
            <person name="Weissenberger G."/>
            <person name="Zhu Y."/>
            <person name="Hemphill L."/>
            <person name="Shang Y."/>
            <person name="Youmans B."/>
            <person name="Ayvaz T."/>
            <person name="Ross M."/>
            <person name="Santibanez J."/>
            <person name="Aqrawi P."/>
            <person name="Gross S."/>
            <person name="Joshi V."/>
            <person name="Fowler G."/>
            <person name="Nazareth L."/>
            <person name="Reid J."/>
            <person name="Worley K."/>
            <person name="Petrosino J."/>
            <person name="Highlander S."/>
            <person name="Gibbs R."/>
        </authorList>
    </citation>
    <scope>NUCLEOTIDE SEQUENCE [LARGE SCALE GENOMIC DNA]</scope>
    <source>
        <strain evidence="1 2">DSM 3986</strain>
    </source>
</reference>
<comment type="caution">
    <text evidence="1">The sequence shown here is derived from an EMBL/GenBank/DDBJ whole genome shotgun (WGS) entry which is preliminary data.</text>
</comment>
<evidence type="ECO:0000313" key="2">
    <source>
        <dbReference type="Proteomes" id="UP000003434"/>
    </source>
</evidence>
<dbReference type="AlphaFoldDB" id="E6LN11"/>
<dbReference type="Proteomes" id="UP000003434">
    <property type="component" value="Unassembled WGS sequence"/>
</dbReference>
<dbReference type="SUPFAM" id="SSF52540">
    <property type="entry name" value="P-loop containing nucleoside triphosphate hydrolases"/>
    <property type="match status" value="1"/>
</dbReference>
<dbReference type="EMBL" id="AEPW01000053">
    <property type="protein sequence ID" value="EFU76779.1"/>
    <property type="molecule type" value="Genomic_DNA"/>
</dbReference>
<evidence type="ECO:0008006" key="3">
    <source>
        <dbReference type="Google" id="ProtNLM"/>
    </source>
</evidence>
<name>E6LN11_9FIRM</name>
<dbReference type="HOGENOM" id="CLU_003627_0_0_9"/>
<dbReference type="eggNOG" id="COG5635">
    <property type="taxonomic scope" value="Bacteria"/>
</dbReference>
<accession>E6LN11</accession>
<gene>
    <name evidence="1" type="ORF">HMPREF0381_1346</name>
</gene>
<dbReference type="Gene3D" id="3.40.50.300">
    <property type="entry name" value="P-loop containing nucleotide triphosphate hydrolases"/>
    <property type="match status" value="1"/>
</dbReference>
<organism evidence="1 2">
    <name type="scientific">Lachnoanaerobaculum saburreum DSM 3986</name>
    <dbReference type="NCBI Taxonomy" id="887325"/>
    <lineage>
        <taxon>Bacteria</taxon>
        <taxon>Bacillati</taxon>
        <taxon>Bacillota</taxon>
        <taxon>Clostridia</taxon>
        <taxon>Lachnospirales</taxon>
        <taxon>Lachnospiraceae</taxon>
        <taxon>Lachnoanaerobaculum</taxon>
    </lineage>
</organism>
<protein>
    <recommendedName>
        <fullName evidence="3">ATP-binding protein</fullName>
    </recommendedName>
</protein>
<evidence type="ECO:0000313" key="1">
    <source>
        <dbReference type="EMBL" id="EFU76779.1"/>
    </source>
</evidence>
<proteinExistence type="predicted"/>
<dbReference type="InterPro" id="IPR027417">
    <property type="entry name" value="P-loop_NTPase"/>
</dbReference>
<sequence length="1014" mass="118810">MVGPRYSKELNVKTGTYSNLSFMLKKDGIAERLQDISSQMKDCIRKLLSFDSYDQDEEDLILADSRKRITDIVEQLQTDSIILDSGSCDKNKLIQILKNIKECEQNLIKIFEVEKKRFEEKNGIGTYNNKSWRGFMASYMCTFPTQYLDELCDGISILPLIARLFDISLINNAGNRAIIITGKGGIGKTHLLCDIVHDSIDKGIPAVLLLGDMFKGKDTVDNVIINWFQKGETIENFFAWLNEYGKQNNVYVPICIDAINEVDDTSYWNSNLPLIIVKAEAYSNIKIIVSCRSIYLEEYLDEEKIEEMLQISHSGFDEMEVEVLGSFCEYYGVNINYDTTCIPEFMNPLFLKMLCEIAIGKEDKTVVVEDIQTLMEEFFDIKNKIISKNYLEYFSVKDKIVSLALSAVTQFMADNDRYSMTWFELRTVISKVLDDFGIKEKAAGFIKLLISENLLREADEKGTEITFAYQKFYEYLYAQKYADIEVEKIVEAVEDKKITLGTLEMIQILFLQNTKEEFISRIDDRIHGEVVETFMSGLYWRNANEINEKTIAEIEKLLSSSNESDIRRVILGLIAISTKNGCAINAYYIHKKLSNMPSYRRDFILSLFLLKQYDQVKIISDTCERAIALKHPTFAADSILLWKTILCWGTGSNDIKLRDKASKGLTNLFRLYPLDMLTVINMFKDINDDYIHERIWQAVYSSLVILEEQAYVMSILEYIKNSIISCDIWPQNVLIRDYLRNIFEYAYYKGWCTEKEVILARPPYKSKKHEVNNKFALQFKERFSSLFWNCQESDFAIYTIPLEVENYGVTKKDVGIMIFEDIVKSGYELCINYDKGIDYTYGSLRSRDEQVERIGKKYQKIYLYRELGNIYDNYKYSPRFRYSDIELVCPEQGNSLRNIDLTVIPQFNNFIGTKLVYPFYRYRKWDDTTWFENNDVERYIPRLIQYIYEGEEYYMLQGYLSSKEVGKKEFREVWMQVRAYLYFKDKKDDLLKWFDKKDFEGRWMPEGFGQLYEC</sequence>